<evidence type="ECO:0000313" key="4">
    <source>
        <dbReference type="Proteomes" id="UP000215539"/>
    </source>
</evidence>
<accession>A0AAX2GZ24</accession>
<dbReference type="Proteomes" id="UP000065822">
    <property type="component" value="Chromosome"/>
</dbReference>
<gene>
    <name evidence="1" type="ORF">AXF12_01820</name>
    <name evidence="2" type="ORF">SAMEA44541418_01390</name>
</gene>
<protein>
    <submittedName>
        <fullName evidence="2">Uncharacterized protein</fullName>
    </submittedName>
</protein>
<dbReference type="RefSeq" id="WP_066427947.1">
    <property type="nucleotide sequence ID" value="NZ_CP014227.1"/>
</dbReference>
<dbReference type="KEGG" id="chg:AXF12_01820"/>
<evidence type="ECO:0000313" key="3">
    <source>
        <dbReference type="Proteomes" id="UP000065822"/>
    </source>
</evidence>
<dbReference type="EMBL" id="CP014227">
    <property type="protein sequence ID" value="AMD84381.1"/>
    <property type="molecule type" value="Genomic_DNA"/>
</dbReference>
<sequence>MRRLFYIVLVLSAFGVKAQERIIEISRTFSGDMGYSSIIIDEKKTVFTSISYMRAGEDNYKERCTKGWDEFVKGIDLEAFKQIKGKVIYDASVTITIKTNKGTYSKDNGNGAQWEWITKYVDACRKRL</sequence>
<keyword evidence="3" id="KW-1185">Reference proteome</keyword>
<reference evidence="2 4" key="2">
    <citation type="submission" date="2017-06" db="EMBL/GenBank/DDBJ databases">
        <authorList>
            <consortium name="Pathogen Informatics"/>
        </authorList>
    </citation>
    <scope>NUCLEOTIDE SEQUENCE [LARGE SCALE GENOMIC DNA]</scope>
    <source>
        <strain evidence="2 4">NCTC12947</strain>
    </source>
</reference>
<reference evidence="1 3" key="1">
    <citation type="submission" date="2016-02" db="EMBL/GenBank/DDBJ databases">
        <authorList>
            <person name="Holder M.E."/>
            <person name="Ajami N.J."/>
            <person name="Petrosino J.F."/>
        </authorList>
    </citation>
    <scope>NUCLEOTIDE SEQUENCE [LARGE SCALE GENOMIC DNA]</scope>
    <source>
        <strain evidence="1 3">CCUG 32990</strain>
    </source>
</reference>
<evidence type="ECO:0000313" key="1">
    <source>
        <dbReference type="EMBL" id="AMD84381.1"/>
    </source>
</evidence>
<dbReference type="Proteomes" id="UP000215539">
    <property type="component" value="Chromosome 1"/>
</dbReference>
<organism evidence="2 4">
    <name type="scientific">Capnocytophaga haemolytica</name>
    <dbReference type="NCBI Taxonomy" id="45243"/>
    <lineage>
        <taxon>Bacteria</taxon>
        <taxon>Pseudomonadati</taxon>
        <taxon>Bacteroidota</taxon>
        <taxon>Flavobacteriia</taxon>
        <taxon>Flavobacteriales</taxon>
        <taxon>Flavobacteriaceae</taxon>
        <taxon>Capnocytophaga</taxon>
    </lineage>
</organism>
<dbReference type="EMBL" id="LT906449">
    <property type="protein sequence ID" value="SNV11033.1"/>
    <property type="molecule type" value="Genomic_DNA"/>
</dbReference>
<name>A0AAX2GZ24_9FLAO</name>
<proteinExistence type="predicted"/>
<evidence type="ECO:0000313" key="2">
    <source>
        <dbReference type="EMBL" id="SNV11033.1"/>
    </source>
</evidence>
<dbReference type="AlphaFoldDB" id="A0AAX2GZ24"/>